<organism evidence="1 2">
    <name type="scientific">Clunio marinus</name>
    <dbReference type="NCBI Taxonomy" id="568069"/>
    <lineage>
        <taxon>Eukaryota</taxon>
        <taxon>Metazoa</taxon>
        <taxon>Ecdysozoa</taxon>
        <taxon>Arthropoda</taxon>
        <taxon>Hexapoda</taxon>
        <taxon>Insecta</taxon>
        <taxon>Pterygota</taxon>
        <taxon>Neoptera</taxon>
        <taxon>Endopterygota</taxon>
        <taxon>Diptera</taxon>
        <taxon>Nematocera</taxon>
        <taxon>Chironomoidea</taxon>
        <taxon>Chironomidae</taxon>
        <taxon>Clunio</taxon>
    </lineage>
</organism>
<gene>
    <name evidence="1" type="ORF">CLUMA_CG002181</name>
</gene>
<evidence type="ECO:0000313" key="1">
    <source>
        <dbReference type="EMBL" id="CRK88404.1"/>
    </source>
</evidence>
<name>A0A1J1HLX1_9DIPT</name>
<reference evidence="1 2" key="1">
    <citation type="submission" date="2015-04" db="EMBL/GenBank/DDBJ databases">
        <authorList>
            <person name="Syromyatnikov M.Y."/>
            <person name="Popov V.N."/>
        </authorList>
    </citation>
    <scope>NUCLEOTIDE SEQUENCE [LARGE SCALE GENOMIC DNA]</scope>
</reference>
<dbReference type="Proteomes" id="UP000183832">
    <property type="component" value="Unassembled WGS sequence"/>
</dbReference>
<dbReference type="AlphaFoldDB" id="A0A1J1HLX1"/>
<dbReference type="EMBL" id="CVRI01000007">
    <property type="protein sequence ID" value="CRK88404.1"/>
    <property type="molecule type" value="Genomic_DNA"/>
</dbReference>
<sequence>MKCIVGFLRMNDVHEELLDSVESSPNSTLCDQIINSQLNEMHEKMGLNKVSEENAVKCAKRSIEESGVKKLYLLTTAVGNFEVGWKIWKLSSQQKRYSQLGDTLNKAIKAIESKCNEEMIKENIGAGFDKSIYNRVENYRGDQEYCIRKHLVVRGVLDQFAYNLILNPKGINENLVDCATIVSNIVENSYRKMKFSQCEIDEFRRRNYIEYDLKIEYVLPNLYLTPHEIAKEKRDYIETVYKIRSDAKALCKELLF</sequence>
<protein>
    <submittedName>
        <fullName evidence="1">CLUMA_CG002181, isoform A</fullName>
    </submittedName>
</protein>
<accession>A0A1J1HLX1</accession>
<evidence type="ECO:0000313" key="2">
    <source>
        <dbReference type="Proteomes" id="UP000183832"/>
    </source>
</evidence>
<proteinExistence type="predicted"/>
<keyword evidence="2" id="KW-1185">Reference proteome</keyword>